<dbReference type="Gene3D" id="3.30.1520.10">
    <property type="entry name" value="Phox-like domain"/>
    <property type="match status" value="1"/>
</dbReference>
<dbReference type="InterPro" id="IPR002110">
    <property type="entry name" value="Ankyrin_rpt"/>
</dbReference>
<dbReference type="PROSITE" id="PS50297">
    <property type="entry name" value="ANK_REP_REGION"/>
    <property type="match status" value="2"/>
</dbReference>
<dbReference type="GO" id="GO:0000785">
    <property type="term" value="C:chromatin"/>
    <property type="evidence" value="ECO:0007669"/>
    <property type="project" value="TreeGrafter"/>
</dbReference>
<keyword evidence="1" id="KW-0040">ANK repeat</keyword>
<feature type="repeat" description="ANK" evidence="1">
    <location>
        <begin position="515"/>
        <end position="547"/>
    </location>
</feature>
<accession>F0W115</accession>
<dbReference type="Pfam" id="PF00023">
    <property type="entry name" value="Ank"/>
    <property type="match status" value="1"/>
</dbReference>
<dbReference type="HOGENOM" id="CLU_026757_0_0_1"/>
<dbReference type="GO" id="GO:0046974">
    <property type="term" value="F:histone H3K9 methyltransferase activity"/>
    <property type="evidence" value="ECO:0007669"/>
    <property type="project" value="TreeGrafter"/>
</dbReference>
<evidence type="ECO:0000256" key="1">
    <source>
        <dbReference type="PROSITE-ProRule" id="PRU00023"/>
    </source>
</evidence>
<dbReference type="InterPro" id="IPR036770">
    <property type="entry name" value="Ankyrin_rpt-contain_sf"/>
</dbReference>
<dbReference type="AlphaFoldDB" id="F0W115"/>
<dbReference type="SUPFAM" id="SSF48403">
    <property type="entry name" value="Ankyrin repeat"/>
    <property type="match status" value="1"/>
</dbReference>
<feature type="region of interest" description="Disordered" evidence="2">
    <location>
        <begin position="218"/>
        <end position="240"/>
    </location>
</feature>
<feature type="repeat" description="ANK" evidence="1">
    <location>
        <begin position="448"/>
        <end position="480"/>
    </location>
</feature>
<sequence length="571" mass="64128">MSWLRGVEISVPRWETKASRCSYCIRLRTPRDTRARTTSENVFWSASRTYSDFREFRTELKKLTKADAEPKKREPMASELGPEIDPGPQHLAADQKDFGSSLCHCNGNQCPFREMYSFLKAIPFPSRVLSIVPYRSQAKMESRRLALHNFLSSVHQFCMSIPRATLQRIDLYEQCDILLLFSAFIGFDESLRSRLLTRSPVSLAAWKDSLEADFSFSTSTSTSPSINQTSSVFPSPNTENQIESENEVVDDTDALSGLEYELVAAQLGDSVVPMDDIVDRIPMLEHPSQQVVLERRTAEFDTFIDVEEEHSDAKSKHSAVQVLSELSRLPRLRVHSASVKKTRAFIEELRHYLLLQFRPECLTAELEHHESLFHLSQTRQWELALYVACDVGNLNAVKLFLGRGTDPTTWIRHDQTSALMAACATGNRDILGLLLAHQELELDWCDHEGRTALMVAVECGQDEIVRLLLEAGANASLSCSMGITGLHRAATIESVAIMEMLLAHYPDVNLNLGPAGNTPLHLAAHSGRFEQSALLMAHGADISLRNFKGDSAWDLAIDQMHWRIANLLTAE</sequence>
<evidence type="ECO:0000256" key="2">
    <source>
        <dbReference type="SAM" id="MobiDB-lite"/>
    </source>
</evidence>
<name>F0W115_9STRA</name>
<dbReference type="SMART" id="SM00248">
    <property type="entry name" value="ANK"/>
    <property type="match status" value="5"/>
</dbReference>
<evidence type="ECO:0000313" key="3">
    <source>
        <dbReference type="EMBL" id="CCA14739.1"/>
    </source>
</evidence>
<reference evidence="3" key="1">
    <citation type="journal article" date="2011" name="PLoS Biol.">
        <title>Gene gain and loss during evolution of obligate parasitism in the white rust pathogen of Arabidopsis thaliana.</title>
        <authorList>
            <person name="Kemen E."/>
            <person name="Gardiner A."/>
            <person name="Schultz-Larsen T."/>
            <person name="Kemen A.C."/>
            <person name="Balmuth A.L."/>
            <person name="Robert-Seilaniantz A."/>
            <person name="Bailey K."/>
            <person name="Holub E."/>
            <person name="Studholme D.J."/>
            <person name="Maclean D."/>
            <person name="Jones J.D."/>
        </authorList>
    </citation>
    <scope>NUCLEOTIDE SEQUENCE</scope>
</reference>
<dbReference type="InterPro" id="IPR043550">
    <property type="entry name" value="EHMT1/EHMT2"/>
</dbReference>
<dbReference type="GO" id="GO:0005634">
    <property type="term" value="C:nucleus"/>
    <property type="evidence" value="ECO:0007669"/>
    <property type="project" value="TreeGrafter"/>
</dbReference>
<organism evidence="3">
    <name type="scientific">Albugo laibachii Nc14</name>
    <dbReference type="NCBI Taxonomy" id="890382"/>
    <lineage>
        <taxon>Eukaryota</taxon>
        <taxon>Sar</taxon>
        <taxon>Stramenopiles</taxon>
        <taxon>Oomycota</taxon>
        <taxon>Peronosporomycetes</taxon>
        <taxon>Albuginales</taxon>
        <taxon>Albuginaceae</taxon>
        <taxon>Albugo</taxon>
    </lineage>
</organism>
<gene>
    <name evidence="3" type="primary">AlNc14C5G795</name>
    <name evidence="3" type="ORF">ALNC14_008820</name>
</gene>
<dbReference type="PROSITE" id="PS50088">
    <property type="entry name" value="ANK_REPEAT"/>
    <property type="match status" value="2"/>
</dbReference>
<dbReference type="Pfam" id="PF12796">
    <property type="entry name" value="Ank_2"/>
    <property type="match status" value="1"/>
</dbReference>
<dbReference type="GO" id="GO:0002039">
    <property type="term" value="F:p53 binding"/>
    <property type="evidence" value="ECO:0007669"/>
    <property type="project" value="InterPro"/>
</dbReference>
<dbReference type="PANTHER" id="PTHR46307">
    <property type="entry name" value="G9A, ISOFORM B"/>
    <property type="match status" value="1"/>
</dbReference>
<dbReference type="EMBL" id="FR824050">
    <property type="protein sequence ID" value="CCA14739.1"/>
    <property type="molecule type" value="Genomic_DNA"/>
</dbReference>
<dbReference type="Gene3D" id="1.25.40.20">
    <property type="entry name" value="Ankyrin repeat-containing domain"/>
    <property type="match status" value="1"/>
</dbReference>
<protein>
    <submittedName>
        <fullName evidence="3">Uncharacterized protein AlNc14C5G795</fullName>
    </submittedName>
</protein>
<reference evidence="3" key="2">
    <citation type="submission" date="2011-02" db="EMBL/GenBank/DDBJ databases">
        <authorList>
            <person name="MacLean D."/>
        </authorList>
    </citation>
    <scope>NUCLEOTIDE SEQUENCE</scope>
</reference>
<feature type="compositionally biased region" description="Basic and acidic residues" evidence="2">
    <location>
        <begin position="65"/>
        <end position="76"/>
    </location>
</feature>
<feature type="region of interest" description="Disordered" evidence="2">
    <location>
        <begin position="65"/>
        <end position="89"/>
    </location>
</feature>
<dbReference type="GO" id="GO:0035091">
    <property type="term" value="F:phosphatidylinositol binding"/>
    <property type="evidence" value="ECO:0007669"/>
    <property type="project" value="InterPro"/>
</dbReference>
<proteinExistence type="predicted"/>
<dbReference type="PANTHER" id="PTHR46307:SF4">
    <property type="entry name" value="G9A, ISOFORM B"/>
    <property type="match status" value="1"/>
</dbReference>
<feature type="compositionally biased region" description="Low complexity" evidence="2">
    <location>
        <begin position="218"/>
        <end position="231"/>
    </location>
</feature>
<dbReference type="InterPro" id="IPR036871">
    <property type="entry name" value="PX_dom_sf"/>
</dbReference>
<dbReference type="GO" id="GO:0000122">
    <property type="term" value="P:negative regulation of transcription by RNA polymerase II"/>
    <property type="evidence" value="ECO:0007669"/>
    <property type="project" value="TreeGrafter"/>
</dbReference>